<evidence type="ECO:0000313" key="2">
    <source>
        <dbReference type="Proteomes" id="UP000279994"/>
    </source>
</evidence>
<dbReference type="EMBL" id="RJSF01000040">
    <property type="protein sequence ID" value="RNM13567.1"/>
    <property type="molecule type" value="Genomic_DNA"/>
</dbReference>
<name>A0A3N0GM83_9ACTN</name>
<evidence type="ECO:0000313" key="1">
    <source>
        <dbReference type="EMBL" id="RNM13567.1"/>
    </source>
</evidence>
<accession>A0A3N0GM83</accession>
<comment type="caution">
    <text evidence="1">The sequence shown here is derived from an EMBL/GenBank/DDBJ whole genome shotgun (WGS) entry which is preliminary data.</text>
</comment>
<dbReference type="RefSeq" id="WP_123222974.1">
    <property type="nucleotide sequence ID" value="NZ_RJSF01000040.1"/>
</dbReference>
<organism evidence="1 2">
    <name type="scientific">Nocardioides pocheonensis</name>
    <dbReference type="NCBI Taxonomy" id="661485"/>
    <lineage>
        <taxon>Bacteria</taxon>
        <taxon>Bacillati</taxon>
        <taxon>Actinomycetota</taxon>
        <taxon>Actinomycetes</taxon>
        <taxon>Propionibacteriales</taxon>
        <taxon>Nocardioidaceae</taxon>
        <taxon>Nocardioides</taxon>
    </lineage>
</organism>
<protein>
    <recommendedName>
        <fullName evidence="3">Carboxypeptidase regulatory-like domain-containing protein</fullName>
    </recommendedName>
</protein>
<keyword evidence="2" id="KW-1185">Reference proteome</keyword>
<evidence type="ECO:0008006" key="3">
    <source>
        <dbReference type="Google" id="ProtNLM"/>
    </source>
</evidence>
<gene>
    <name evidence="1" type="ORF">EFL26_11190</name>
</gene>
<sequence length="165" mass="18055">MNEATGAPRSDDELLDSVARLWEKIDPPPEDLADGVLARLAAQDLEYELLTLVESDEALAGVRSATMLRAPDETGTWSLEYLGPGFRVQLRISRRGRQARLDGWVSPPQPMTVMLSSVLRKGSVLEAQVSDSGRFEFPVAPAGACRMTFVTETGGRPQATPPFWI</sequence>
<proteinExistence type="predicted"/>
<dbReference type="Proteomes" id="UP000279994">
    <property type="component" value="Unassembled WGS sequence"/>
</dbReference>
<dbReference type="OrthoDB" id="3689408at2"/>
<dbReference type="AlphaFoldDB" id="A0A3N0GM83"/>
<reference evidence="1 2" key="1">
    <citation type="submission" date="2018-11" db="EMBL/GenBank/DDBJ databases">
        <authorList>
            <person name="Li F."/>
        </authorList>
    </citation>
    <scope>NUCLEOTIDE SEQUENCE [LARGE SCALE GENOMIC DNA]</scope>
    <source>
        <strain evidence="1 2">Gsoil 818</strain>
    </source>
</reference>